<dbReference type="SUPFAM" id="SSF75005">
    <property type="entry name" value="Arabinanase/levansucrase/invertase"/>
    <property type="match status" value="1"/>
</dbReference>
<comment type="similarity">
    <text evidence="3">Belongs to the glycosyl hydrolase 130 family.</text>
</comment>
<dbReference type="GO" id="GO:0016757">
    <property type="term" value="F:glycosyltransferase activity"/>
    <property type="evidence" value="ECO:0007669"/>
    <property type="project" value="UniProtKB-KW"/>
</dbReference>
<organism evidence="4 5">
    <name type="scientific">Rhodopirellula europaea SH398</name>
    <dbReference type="NCBI Taxonomy" id="1263868"/>
    <lineage>
        <taxon>Bacteria</taxon>
        <taxon>Pseudomonadati</taxon>
        <taxon>Planctomycetota</taxon>
        <taxon>Planctomycetia</taxon>
        <taxon>Pirellulales</taxon>
        <taxon>Pirellulaceae</taxon>
        <taxon>Rhodopirellula</taxon>
    </lineage>
</organism>
<name>M5SAT0_9BACT</name>
<keyword evidence="2" id="KW-0808">Transferase</keyword>
<evidence type="ECO:0000256" key="3">
    <source>
        <dbReference type="ARBA" id="ARBA00024356"/>
    </source>
</evidence>
<evidence type="ECO:0000313" key="4">
    <source>
        <dbReference type="EMBL" id="EMI28590.1"/>
    </source>
</evidence>
<evidence type="ECO:0000313" key="5">
    <source>
        <dbReference type="Proteomes" id="UP000011996"/>
    </source>
</evidence>
<accession>M5SAT0</accession>
<dbReference type="InterPro" id="IPR023296">
    <property type="entry name" value="Glyco_hydro_beta-prop_sf"/>
</dbReference>
<reference evidence="4 5" key="1">
    <citation type="journal article" date="2013" name="Mar. Genomics">
        <title>Expression of sulfatases in Rhodopirellula baltica and the diversity of sulfatases in the genus Rhodopirellula.</title>
        <authorList>
            <person name="Wegner C.E."/>
            <person name="Richter-Heitmann T."/>
            <person name="Klindworth A."/>
            <person name="Klockow C."/>
            <person name="Richter M."/>
            <person name="Achstetter T."/>
            <person name="Glockner F.O."/>
            <person name="Harder J."/>
        </authorList>
    </citation>
    <scope>NUCLEOTIDE SEQUENCE [LARGE SCALE GENOMIC DNA]</scope>
    <source>
        <strain evidence="4 5">SH398</strain>
    </source>
</reference>
<dbReference type="RefSeq" id="WP_008663968.1">
    <property type="nucleotide sequence ID" value="NZ_ANOF01000027.1"/>
</dbReference>
<dbReference type="EMBL" id="ANOF01000027">
    <property type="protein sequence ID" value="EMI28590.1"/>
    <property type="molecule type" value="Genomic_DNA"/>
</dbReference>
<gene>
    <name evidence="4" type="ORF">RESH_00811</name>
</gene>
<dbReference type="Proteomes" id="UP000011996">
    <property type="component" value="Unassembled WGS sequence"/>
</dbReference>
<protein>
    <submittedName>
        <fullName evidence="4">Glycosylase</fullName>
    </submittedName>
</protein>
<sequence>MGRSAQPVLQPIRHHERHGFVPNVVFPTAMLDLGDNLQIFYGAADACVASVQLSKQSVLDSLERNPHE</sequence>
<dbReference type="STRING" id="1263868.RESH_00811"/>
<evidence type="ECO:0000256" key="2">
    <source>
        <dbReference type="ARBA" id="ARBA00022679"/>
    </source>
</evidence>
<dbReference type="PANTHER" id="PTHR34106:SF5">
    <property type="entry name" value="GLYCOSIDASE"/>
    <property type="match status" value="1"/>
</dbReference>
<dbReference type="InterPro" id="IPR007184">
    <property type="entry name" value="Mannoside_phosphorylase"/>
</dbReference>
<dbReference type="Pfam" id="PF04041">
    <property type="entry name" value="Glyco_hydro_130"/>
    <property type="match status" value="1"/>
</dbReference>
<dbReference type="AlphaFoldDB" id="M5SAT0"/>
<dbReference type="PATRIC" id="fig|1263868.3.peg.882"/>
<keyword evidence="1" id="KW-0328">Glycosyltransferase</keyword>
<dbReference type="Gene3D" id="2.115.10.20">
    <property type="entry name" value="Glycosyl hydrolase domain, family 43"/>
    <property type="match status" value="1"/>
</dbReference>
<proteinExistence type="inferred from homology"/>
<evidence type="ECO:0000256" key="1">
    <source>
        <dbReference type="ARBA" id="ARBA00022676"/>
    </source>
</evidence>
<dbReference type="PANTHER" id="PTHR34106">
    <property type="entry name" value="GLYCOSIDASE"/>
    <property type="match status" value="1"/>
</dbReference>
<comment type="caution">
    <text evidence="4">The sequence shown here is derived from an EMBL/GenBank/DDBJ whole genome shotgun (WGS) entry which is preliminary data.</text>
</comment>